<keyword evidence="1" id="KW-0732">Signal</keyword>
<dbReference type="RefSeq" id="WP_315994328.1">
    <property type="nucleotide sequence ID" value="NZ_JAWDIS010000001.1"/>
</dbReference>
<dbReference type="Proteomes" id="UP001263371">
    <property type="component" value="Unassembled WGS sequence"/>
</dbReference>
<proteinExistence type="predicted"/>
<evidence type="ECO:0008006" key="4">
    <source>
        <dbReference type="Google" id="ProtNLM"/>
    </source>
</evidence>
<comment type="caution">
    <text evidence="2">The sequence shown here is derived from an EMBL/GenBank/DDBJ whole genome shotgun (WGS) entry which is preliminary data.</text>
</comment>
<dbReference type="PROSITE" id="PS51257">
    <property type="entry name" value="PROKAR_LIPOPROTEIN"/>
    <property type="match status" value="1"/>
</dbReference>
<gene>
    <name evidence="2" type="ORF">RWH45_07930</name>
</gene>
<evidence type="ECO:0000313" key="3">
    <source>
        <dbReference type="Proteomes" id="UP001263371"/>
    </source>
</evidence>
<sequence>MRRRLLAAAVVAVGFALAGCAPAASPSTITVTWTGPDGEETVTMTPDVVECDDTGARGTAVQVTPQGTFSFRTNVDEGARGSVGVGADGVLVSFESDDIDLTVGGENVSVASSDGEAAVVEGWKPEDGIVESPDDATRYPATVTASMRCE</sequence>
<keyword evidence="3" id="KW-1185">Reference proteome</keyword>
<name>A0ABU3T6Z1_9MICO</name>
<evidence type="ECO:0000313" key="2">
    <source>
        <dbReference type="EMBL" id="MDU0367141.1"/>
    </source>
</evidence>
<dbReference type="EMBL" id="JAWDIS010000001">
    <property type="protein sequence ID" value="MDU0367141.1"/>
    <property type="molecule type" value="Genomic_DNA"/>
</dbReference>
<reference evidence="2 3" key="1">
    <citation type="submission" date="2023-09" db="EMBL/GenBank/DDBJ databases">
        <title>Microbacterium fusihabitans sp. nov., Microbacterium phycihabitans sp. nov., and Microbacterium cervinum sp. nov., isolated from dried seaweeds of beach.</title>
        <authorList>
            <person name="Lee S.D."/>
        </authorList>
    </citation>
    <scope>NUCLEOTIDE SEQUENCE [LARGE SCALE GENOMIC DNA]</scope>
    <source>
        <strain evidence="2 3">KSW4-17</strain>
    </source>
</reference>
<accession>A0ABU3T6Z1</accession>
<feature type="chain" id="PRO_5045567827" description="Lipoprotein" evidence="1">
    <location>
        <begin position="24"/>
        <end position="150"/>
    </location>
</feature>
<protein>
    <recommendedName>
        <fullName evidence="4">Lipoprotein</fullName>
    </recommendedName>
</protein>
<feature type="signal peptide" evidence="1">
    <location>
        <begin position="1"/>
        <end position="23"/>
    </location>
</feature>
<evidence type="ECO:0000256" key="1">
    <source>
        <dbReference type="SAM" id="SignalP"/>
    </source>
</evidence>
<organism evidence="2 3">
    <name type="scientific">Microbacterium galbum</name>
    <dbReference type="NCBI Taxonomy" id="3075994"/>
    <lineage>
        <taxon>Bacteria</taxon>
        <taxon>Bacillati</taxon>
        <taxon>Actinomycetota</taxon>
        <taxon>Actinomycetes</taxon>
        <taxon>Micrococcales</taxon>
        <taxon>Microbacteriaceae</taxon>
        <taxon>Microbacterium</taxon>
    </lineage>
</organism>